<feature type="compositionally biased region" description="Basic and acidic residues" evidence="2">
    <location>
        <begin position="114"/>
        <end position="129"/>
    </location>
</feature>
<feature type="compositionally biased region" description="Polar residues" evidence="2">
    <location>
        <begin position="9"/>
        <end position="29"/>
    </location>
</feature>
<organism evidence="3 4">
    <name type="scientific">Parastrongyloides trichosuri</name>
    <name type="common">Possum-specific nematode worm</name>
    <dbReference type="NCBI Taxonomy" id="131310"/>
    <lineage>
        <taxon>Eukaryota</taxon>
        <taxon>Metazoa</taxon>
        <taxon>Ecdysozoa</taxon>
        <taxon>Nematoda</taxon>
        <taxon>Chromadorea</taxon>
        <taxon>Rhabditida</taxon>
        <taxon>Tylenchina</taxon>
        <taxon>Panagrolaimomorpha</taxon>
        <taxon>Strongyloidoidea</taxon>
        <taxon>Strongyloididae</taxon>
        <taxon>Parastrongyloides</taxon>
    </lineage>
</organism>
<accession>A0A0N4Z2S0</accession>
<dbReference type="STRING" id="131310.A0A0N4Z2S0"/>
<protein>
    <submittedName>
        <fullName evidence="4">Uncharacterized protein</fullName>
    </submittedName>
</protein>
<evidence type="ECO:0000313" key="4">
    <source>
        <dbReference type="WBParaSite" id="PTRK_0000116400.1"/>
    </source>
</evidence>
<dbReference type="Pfam" id="PF09341">
    <property type="entry name" value="Pcc1"/>
    <property type="match status" value="1"/>
</dbReference>
<reference evidence="4" key="1">
    <citation type="submission" date="2017-02" db="UniProtKB">
        <authorList>
            <consortium name="WormBaseParasite"/>
        </authorList>
    </citation>
    <scope>IDENTIFICATION</scope>
</reference>
<dbReference type="InterPro" id="IPR015419">
    <property type="entry name" value="CTAG/Pcc1"/>
</dbReference>
<dbReference type="Proteomes" id="UP000038045">
    <property type="component" value="Unplaced"/>
</dbReference>
<dbReference type="Gene3D" id="3.30.310.50">
    <property type="entry name" value="Alpha-D-phosphohexomutase, C-terminal domain"/>
    <property type="match status" value="1"/>
</dbReference>
<name>A0A0N4Z2S0_PARTI</name>
<comment type="similarity">
    <text evidence="1">Belongs to the CTAG/PCC1 family.</text>
</comment>
<evidence type="ECO:0000256" key="2">
    <source>
        <dbReference type="SAM" id="MobiDB-lite"/>
    </source>
</evidence>
<sequence>MSDSDESVSECSFDNTQVETKPHTASMSFSAGSERAARIIYSSLIVDKEPLRSKTKRDVKLEGNCIKAIFESTCEKSVAKSEAHFLHLNLLAKSMIDAIDNYNLDSNENFCSDDESKSKKARLSESKED</sequence>
<proteinExistence type="inferred from homology"/>
<feature type="region of interest" description="Disordered" evidence="2">
    <location>
        <begin position="107"/>
        <end position="129"/>
    </location>
</feature>
<feature type="region of interest" description="Disordered" evidence="2">
    <location>
        <begin position="1"/>
        <end position="29"/>
    </location>
</feature>
<evidence type="ECO:0000313" key="3">
    <source>
        <dbReference type="Proteomes" id="UP000038045"/>
    </source>
</evidence>
<dbReference type="WBParaSite" id="PTRK_0000116400.1">
    <property type="protein sequence ID" value="PTRK_0000116400.1"/>
    <property type="gene ID" value="PTRK_0000116400"/>
</dbReference>
<keyword evidence="3" id="KW-1185">Reference proteome</keyword>
<evidence type="ECO:0000256" key="1">
    <source>
        <dbReference type="ARBA" id="ARBA00007073"/>
    </source>
</evidence>
<dbReference type="AlphaFoldDB" id="A0A0N4Z2S0"/>